<evidence type="ECO:0000259" key="1">
    <source>
        <dbReference type="Pfam" id="PF08241"/>
    </source>
</evidence>
<evidence type="ECO:0000313" key="3">
    <source>
        <dbReference type="Proteomes" id="UP000281738"/>
    </source>
</evidence>
<feature type="domain" description="Methyltransferase type 11" evidence="1">
    <location>
        <begin position="105"/>
        <end position="162"/>
    </location>
</feature>
<reference evidence="2 3" key="1">
    <citation type="submission" date="2018-11" db="EMBL/GenBank/DDBJ databases">
        <title>Sequencing the genomes of 1000 actinobacteria strains.</title>
        <authorList>
            <person name="Klenk H.-P."/>
        </authorList>
    </citation>
    <scope>NUCLEOTIDE SEQUENCE [LARGE SCALE GENOMIC DNA]</scope>
    <source>
        <strain evidence="2 3">DSM 12652</strain>
    </source>
</reference>
<evidence type="ECO:0000313" key="2">
    <source>
        <dbReference type="EMBL" id="ROR91409.1"/>
    </source>
</evidence>
<organism evidence="2 3">
    <name type="scientific">Nocardioides aurantiacus</name>
    <dbReference type="NCBI Taxonomy" id="86796"/>
    <lineage>
        <taxon>Bacteria</taxon>
        <taxon>Bacillati</taxon>
        <taxon>Actinomycetota</taxon>
        <taxon>Actinomycetes</taxon>
        <taxon>Propionibacteriales</taxon>
        <taxon>Nocardioidaceae</taxon>
        <taxon>Nocardioides</taxon>
    </lineage>
</organism>
<accession>A0A3N2CV94</accession>
<gene>
    <name evidence="2" type="ORF">EDD33_2275</name>
</gene>
<sequence length="233" mass="26396">MPFVRERGVVSVLTSCVLWVGQWLLGRPRAGRPTTRTFAYAGRRVPYVHERYNYTWLNERAVELALAGEQLDAHAADRVLEVGHVLGHYRPVDHLVVDKYEQADRVLNVDVADLALDERFDLVLAVSTLEHVGLDEDVQDPDKPGRALRTLTSLLAPGGTLWLTVPVGYNPALERELREGSHPVASLRALRRDRWRNTWREVPVAEVWEVAYDRLLYTAHGLVVAEIRPDGAR</sequence>
<dbReference type="AlphaFoldDB" id="A0A3N2CV94"/>
<comment type="caution">
    <text evidence="2">The sequence shown here is derived from an EMBL/GenBank/DDBJ whole genome shotgun (WGS) entry which is preliminary data.</text>
</comment>
<keyword evidence="3" id="KW-1185">Reference proteome</keyword>
<dbReference type="InterPro" id="IPR029063">
    <property type="entry name" value="SAM-dependent_MTases_sf"/>
</dbReference>
<proteinExistence type="predicted"/>
<dbReference type="Pfam" id="PF08241">
    <property type="entry name" value="Methyltransf_11"/>
    <property type="match status" value="1"/>
</dbReference>
<dbReference type="Proteomes" id="UP000281738">
    <property type="component" value="Unassembled WGS sequence"/>
</dbReference>
<dbReference type="Gene3D" id="3.40.50.150">
    <property type="entry name" value="Vaccinia Virus protein VP39"/>
    <property type="match status" value="1"/>
</dbReference>
<dbReference type="GO" id="GO:0008757">
    <property type="term" value="F:S-adenosylmethionine-dependent methyltransferase activity"/>
    <property type="evidence" value="ECO:0007669"/>
    <property type="project" value="InterPro"/>
</dbReference>
<dbReference type="InterPro" id="IPR013216">
    <property type="entry name" value="Methyltransf_11"/>
</dbReference>
<dbReference type="EMBL" id="RKHO01000001">
    <property type="protein sequence ID" value="ROR91409.1"/>
    <property type="molecule type" value="Genomic_DNA"/>
</dbReference>
<name>A0A3N2CV94_9ACTN</name>
<dbReference type="SUPFAM" id="SSF53335">
    <property type="entry name" value="S-adenosyl-L-methionine-dependent methyltransferases"/>
    <property type="match status" value="1"/>
</dbReference>
<protein>
    <recommendedName>
        <fullName evidence="1">Methyltransferase type 11 domain-containing protein</fullName>
    </recommendedName>
</protein>